<sequence length="100" mass="11480">MIIKCLLPTDKILEFDMNGQIDPTIYILKSFIYEKEKIPIDMQIIELNNKKLSQKHDKFKLKKFKVIESTNIRILYDLGGSCCECDLCGFGGGECVCQIL</sequence>
<dbReference type="KEGG" id="ddi:DDB_G0282445"/>
<dbReference type="SMR" id="Q54SI6"/>
<accession>Q54SI6</accession>
<dbReference type="Proteomes" id="UP000002195">
    <property type="component" value="Unassembled WGS sequence"/>
</dbReference>
<dbReference type="FunCoup" id="Q54SI6">
    <property type="interactions" value="1"/>
</dbReference>
<dbReference type="PaxDb" id="44689-DDB0204761"/>
<protein>
    <recommendedName>
        <fullName evidence="3">Ubiquitin-like domain-containing protein</fullName>
    </recommendedName>
</protein>
<reference evidence="1 2" key="1">
    <citation type="journal article" date="2005" name="Nature">
        <title>The genome of the social amoeba Dictyostelium discoideum.</title>
        <authorList>
            <consortium name="The Dictyostelium discoideum Sequencing Consortium"/>
            <person name="Eichinger L."/>
            <person name="Pachebat J.A."/>
            <person name="Glockner G."/>
            <person name="Rajandream M.A."/>
            <person name="Sucgang R."/>
            <person name="Berriman M."/>
            <person name="Song J."/>
            <person name="Olsen R."/>
            <person name="Szafranski K."/>
            <person name="Xu Q."/>
            <person name="Tunggal B."/>
            <person name="Kummerfeld S."/>
            <person name="Madera M."/>
            <person name="Konfortov B.A."/>
            <person name="Rivero F."/>
            <person name="Bankier A.T."/>
            <person name="Lehmann R."/>
            <person name="Hamlin N."/>
            <person name="Davies R."/>
            <person name="Gaudet P."/>
            <person name="Fey P."/>
            <person name="Pilcher K."/>
            <person name="Chen G."/>
            <person name="Saunders D."/>
            <person name="Sodergren E."/>
            <person name="Davis P."/>
            <person name="Kerhornou A."/>
            <person name="Nie X."/>
            <person name="Hall N."/>
            <person name="Anjard C."/>
            <person name="Hemphill L."/>
            <person name="Bason N."/>
            <person name="Farbrother P."/>
            <person name="Desany B."/>
            <person name="Just E."/>
            <person name="Morio T."/>
            <person name="Rost R."/>
            <person name="Churcher C."/>
            <person name="Cooper J."/>
            <person name="Haydock S."/>
            <person name="van Driessche N."/>
            <person name="Cronin A."/>
            <person name="Goodhead I."/>
            <person name="Muzny D."/>
            <person name="Mourier T."/>
            <person name="Pain A."/>
            <person name="Lu M."/>
            <person name="Harper D."/>
            <person name="Lindsay R."/>
            <person name="Hauser H."/>
            <person name="James K."/>
            <person name="Quiles M."/>
            <person name="Madan Babu M."/>
            <person name="Saito T."/>
            <person name="Buchrieser C."/>
            <person name="Wardroper A."/>
            <person name="Felder M."/>
            <person name="Thangavelu M."/>
            <person name="Johnson D."/>
            <person name="Knights A."/>
            <person name="Loulseged H."/>
            <person name="Mungall K."/>
            <person name="Oliver K."/>
            <person name="Price C."/>
            <person name="Quail M.A."/>
            <person name="Urushihara H."/>
            <person name="Hernandez J."/>
            <person name="Rabbinowitsch E."/>
            <person name="Steffen D."/>
            <person name="Sanders M."/>
            <person name="Ma J."/>
            <person name="Kohara Y."/>
            <person name="Sharp S."/>
            <person name="Simmonds M."/>
            <person name="Spiegler S."/>
            <person name="Tivey A."/>
            <person name="Sugano S."/>
            <person name="White B."/>
            <person name="Walker D."/>
            <person name="Woodward J."/>
            <person name="Winckler T."/>
            <person name="Tanaka Y."/>
            <person name="Shaulsky G."/>
            <person name="Schleicher M."/>
            <person name="Weinstock G."/>
            <person name="Rosenthal A."/>
            <person name="Cox E.C."/>
            <person name="Chisholm R.L."/>
            <person name="Gibbs R."/>
            <person name="Loomis W.F."/>
            <person name="Platzer M."/>
            <person name="Kay R.R."/>
            <person name="Williams J."/>
            <person name="Dear P.H."/>
            <person name="Noegel A.A."/>
            <person name="Barrell B."/>
            <person name="Kuspa A."/>
        </authorList>
    </citation>
    <scope>NUCLEOTIDE SEQUENCE [LARGE SCALE GENOMIC DNA]</scope>
    <source>
        <strain evidence="1 2">AX4</strain>
    </source>
</reference>
<dbReference type="GeneID" id="8623580"/>
<evidence type="ECO:0008006" key="3">
    <source>
        <dbReference type="Google" id="ProtNLM"/>
    </source>
</evidence>
<gene>
    <name evidence="1" type="ORF">DDB_G0282445</name>
</gene>
<dbReference type="EMBL" id="AAFI02000047">
    <property type="protein sequence ID" value="EAL66082.1"/>
    <property type="molecule type" value="Genomic_DNA"/>
</dbReference>
<dbReference type="AlphaFoldDB" id="Q54SI6"/>
<name>Q54SI6_DICDI</name>
<dbReference type="dictyBase" id="DDB_G0282445"/>
<dbReference type="SUPFAM" id="SSF54236">
    <property type="entry name" value="Ubiquitin-like"/>
    <property type="match status" value="1"/>
</dbReference>
<evidence type="ECO:0000313" key="1">
    <source>
        <dbReference type="EMBL" id="EAL66082.1"/>
    </source>
</evidence>
<evidence type="ECO:0000313" key="2">
    <source>
        <dbReference type="Proteomes" id="UP000002195"/>
    </source>
</evidence>
<dbReference type="VEuPathDB" id="AmoebaDB:DDB_G0282445"/>
<dbReference type="RefSeq" id="XP_640053.1">
    <property type="nucleotide sequence ID" value="XM_634961.1"/>
</dbReference>
<dbReference type="InterPro" id="IPR029071">
    <property type="entry name" value="Ubiquitin-like_domsf"/>
</dbReference>
<dbReference type="InParanoid" id="Q54SI6"/>
<comment type="caution">
    <text evidence="1">The sequence shown here is derived from an EMBL/GenBank/DDBJ whole genome shotgun (WGS) entry which is preliminary data.</text>
</comment>
<dbReference type="HOGENOM" id="CLU_179641_0_0_1"/>
<proteinExistence type="predicted"/>
<dbReference type="PhylomeDB" id="Q54SI6"/>
<keyword evidence="2" id="KW-1185">Reference proteome</keyword>
<organism evidence="1 2">
    <name type="scientific">Dictyostelium discoideum</name>
    <name type="common">Social amoeba</name>
    <dbReference type="NCBI Taxonomy" id="44689"/>
    <lineage>
        <taxon>Eukaryota</taxon>
        <taxon>Amoebozoa</taxon>
        <taxon>Evosea</taxon>
        <taxon>Eumycetozoa</taxon>
        <taxon>Dictyostelia</taxon>
        <taxon>Dictyosteliales</taxon>
        <taxon>Dictyosteliaceae</taxon>
        <taxon>Dictyostelium</taxon>
    </lineage>
</organism>